<dbReference type="Gene3D" id="2.60.120.330">
    <property type="entry name" value="B-lactam Antibiotic, Isopenicillin N Synthase, Chain"/>
    <property type="match status" value="1"/>
</dbReference>
<evidence type="ECO:0000313" key="1">
    <source>
        <dbReference type="EMBL" id="RPD60796.1"/>
    </source>
</evidence>
<dbReference type="Pfam" id="PF07350">
    <property type="entry name" value="Gig2-like"/>
    <property type="match status" value="1"/>
</dbReference>
<protein>
    <submittedName>
        <fullName evidence="1">DUF1479-domain-containing protein</fullName>
    </submittedName>
</protein>
<keyword evidence="2" id="KW-1185">Reference proteome</keyword>
<dbReference type="InterPro" id="IPR027443">
    <property type="entry name" value="IPNS-like_sf"/>
</dbReference>
<sequence>MLRVPRLANSARLVVLGNRATRTYAQLARSASEKHARRATKKEGTILDLFENLTTEGPPLPARFADLKKEMCVDKDAIVHSWRAVLRELEEATEEIVQRGNQVVPQVSYEDIQRGLSEEQLKTLQKTGVVIVKGGVPKEEALGWLKSLREYVATNAEKVKGAPPDKIVFYEIYNSKPQLLARTHPALITTQKYLLSLWHTSVSDTPVSARTPVSYFDRFRIRSPGPSMFTLGPHIDGGGIERWEDPAFRAVWKSILEGGDGWRRFDPFDISPRLDAKQDLYNAPNQCSIFRPWQGWTALSHTGPGEGTLRVLPMLSLATAYIILRPFFSLRPELASKVNSPGDIPLDADAWVLDLENPAFPGSSPGKTQALTPVTHPHLRVDKTVVSIPPVEPGDQVYWHTDVVHAVEAEHNGKGDSSVLYIPAVPLTEGNVAYMRDQRDTFLRGLPSPDFPGGEGESQFVGRARLEDITHADGRRILGFEPFEYDSYVNEGERKAVISANEILGF</sequence>
<dbReference type="SUPFAM" id="SSF51197">
    <property type="entry name" value="Clavaminate synthase-like"/>
    <property type="match status" value="1"/>
</dbReference>
<dbReference type="InterPro" id="IPR010856">
    <property type="entry name" value="Gig2-like"/>
</dbReference>
<dbReference type="PANTHER" id="PTHR30613">
    <property type="entry name" value="UNCHARACTERIZED PROTEIN YBIU-RELATED"/>
    <property type="match status" value="1"/>
</dbReference>
<dbReference type="PANTHER" id="PTHR30613:SF1">
    <property type="entry name" value="DUF1479 DOMAIN PROTEIN (AFU_ORTHOLOGUE AFUA_5G09280)"/>
    <property type="match status" value="1"/>
</dbReference>
<proteinExistence type="predicted"/>
<reference evidence="1" key="1">
    <citation type="journal article" date="2018" name="Genome Biol. Evol.">
        <title>Genomics and development of Lentinus tigrinus, a white-rot wood-decaying mushroom with dimorphic fruiting bodies.</title>
        <authorList>
            <person name="Wu B."/>
            <person name="Xu Z."/>
            <person name="Knudson A."/>
            <person name="Carlson A."/>
            <person name="Chen N."/>
            <person name="Kovaka S."/>
            <person name="LaButti K."/>
            <person name="Lipzen A."/>
            <person name="Pennachio C."/>
            <person name="Riley R."/>
            <person name="Schakwitz W."/>
            <person name="Umezawa K."/>
            <person name="Ohm R.A."/>
            <person name="Grigoriev I.V."/>
            <person name="Nagy L.G."/>
            <person name="Gibbons J."/>
            <person name="Hibbett D."/>
        </authorList>
    </citation>
    <scope>NUCLEOTIDE SEQUENCE [LARGE SCALE GENOMIC DNA]</scope>
    <source>
        <strain evidence="1">ALCF2SS1-6</strain>
    </source>
</reference>
<accession>A0A5C2SHH2</accession>
<dbReference type="OrthoDB" id="8249012at2759"/>
<dbReference type="AlphaFoldDB" id="A0A5C2SHH2"/>
<gene>
    <name evidence="1" type="ORF">L227DRAFT_574959</name>
</gene>
<dbReference type="Proteomes" id="UP000313359">
    <property type="component" value="Unassembled WGS sequence"/>
</dbReference>
<organism evidence="1 2">
    <name type="scientific">Lentinus tigrinus ALCF2SS1-6</name>
    <dbReference type="NCBI Taxonomy" id="1328759"/>
    <lineage>
        <taxon>Eukaryota</taxon>
        <taxon>Fungi</taxon>
        <taxon>Dikarya</taxon>
        <taxon>Basidiomycota</taxon>
        <taxon>Agaricomycotina</taxon>
        <taxon>Agaricomycetes</taxon>
        <taxon>Polyporales</taxon>
        <taxon>Polyporaceae</taxon>
        <taxon>Lentinus</taxon>
    </lineage>
</organism>
<evidence type="ECO:0000313" key="2">
    <source>
        <dbReference type="Proteomes" id="UP000313359"/>
    </source>
</evidence>
<dbReference type="EMBL" id="ML122264">
    <property type="protein sequence ID" value="RPD60796.1"/>
    <property type="molecule type" value="Genomic_DNA"/>
</dbReference>
<dbReference type="STRING" id="1328759.A0A5C2SHH2"/>
<name>A0A5C2SHH2_9APHY</name>